<dbReference type="InterPro" id="IPR005804">
    <property type="entry name" value="FA_desaturase_dom"/>
</dbReference>
<keyword evidence="10 13" id="KW-0472">Membrane</keyword>
<evidence type="ECO:0000313" key="16">
    <source>
        <dbReference type="Proteomes" id="UP000183832"/>
    </source>
</evidence>
<dbReference type="PANTHER" id="PTHR11351:SF31">
    <property type="entry name" value="DESATURASE 1, ISOFORM A-RELATED"/>
    <property type="match status" value="1"/>
</dbReference>
<dbReference type="Pfam" id="PF00487">
    <property type="entry name" value="FA_desaturase"/>
    <property type="match status" value="1"/>
</dbReference>
<dbReference type="PRINTS" id="PR00075">
    <property type="entry name" value="FACDDSATRASE"/>
</dbReference>
<keyword evidence="11 12" id="KW-0275">Fatty acid biosynthesis</keyword>
<dbReference type="STRING" id="568069.A0A1J1HM22"/>
<protein>
    <submittedName>
        <fullName evidence="15">CLUMA_CG002687, isoform A</fullName>
    </submittedName>
</protein>
<dbReference type="GO" id="GO:0005789">
    <property type="term" value="C:endoplasmic reticulum membrane"/>
    <property type="evidence" value="ECO:0007669"/>
    <property type="project" value="TreeGrafter"/>
</dbReference>
<evidence type="ECO:0000256" key="6">
    <source>
        <dbReference type="ARBA" id="ARBA00022989"/>
    </source>
</evidence>
<dbReference type="OrthoDB" id="10260134at2759"/>
<evidence type="ECO:0000256" key="12">
    <source>
        <dbReference type="RuleBase" id="RU000581"/>
    </source>
</evidence>
<dbReference type="Proteomes" id="UP000183832">
    <property type="component" value="Unassembled WGS sequence"/>
</dbReference>
<evidence type="ECO:0000256" key="4">
    <source>
        <dbReference type="ARBA" id="ARBA00022692"/>
    </source>
</evidence>
<evidence type="ECO:0000256" key="3">
    <source>
        <dbReference type="ARBA" id="ARBA00022516"/>
    </source>
</evidence>
<comment type="similarity">
    <text evidence="2 12">Belongs to the fatty acid desaturase type 1 family.</text>
</comment>
<dbReference type="GO" id="GO:0005506">
    <property type="term" value="F:iron ion binding"/>
    <property type="evidence" value="ECO:0007669"/>
    <property type="project" value="TreeGrafter"/>
</dbReference>
<evidence type="ECO:0000256" key="9">
    <source>
        <dbReference type="ARBA" id="ARBA00023098"/>
    </source>
</evidence>
<dbReference type="InterPro" id="IPR015876">
    <property type="entry name" value="Acyl-CoA_DS"/>
</dbReference>
<evidence type="ECO:0000256" key="7">
    <source>
        <dbReference type="ARBA" id="ARBA00023002"/>
    </source>
</evidence>
<gene>
    <name evidence="15" type="ORF">CLUMA_CG002687</name>
</gene>
<evidence type="ECO:0000256" key="8">
    <source>
        <dbReference type="ARBA" id="ARBA00023004"/>
    </source>
</evidence>
<keyword evidence="9" id="KW-0443">Lipid metabolism</keyword>
<evidence type="ECO:0000256" key="2">
    <source>
        <dbReference type="ARBA" id="ARBA00009295"/>
    </source>
</evidence>
<keyword evidence="3 12" id="KW-0444">Lipid biosynthesis</keyword>
<comment type="cofactor">
    <cofactor evidence="12">
        <name>Fe(2+)</name>
        <dbReference type="ChEBI" id="CHEBI:29033"/>
    </cofactor>
</comment>
<feature type="domain" description="Fatty acid desaturase" evidence="14">
    <location>
        <begin position="66"/>
        <end position="277"/>
    </location>
</feature>
<keyword evidence="4 12" id="KW-0812">Transmembrane</keyword>
<dbReference type="CDD" id="cd03505">
    <property type="entry name" value="Delta9-FADS-like"/>
    <property type="match status" value="1"/>
</dbReference>
<dbReference type="GO" id="GO:0004768">
    <property type="term" value="F:stearoyl-CoA 9-desaturase activity"/>
    <property type="evidence" value="ECO:0007669"/>
    <property type="project" value="TreeGrafter"/>
</dbReference>
<comment type="domain">
    <text evidence="12">The histidine box domains are involved in binding the catalytic metal ions.</text>
</comment>
<evidence type="ECO:0000256" key="1">
    <source>
        <dbReference type="ARBA" id="ARBA00004141"/>
    </source>
</evidence>
<evidence type="ECO:0000256" key="5">
    <source>
        <dbReference type="ARBA" id="ARBA00022832"/>
    </source>
</evidence>
<evidence type="ECO:0000256" key="10">
    <source>
        <dbReference type="ARBA" id="ARBA00023136"/>
    </source>
</evidence>
<dbReference type="PANTHER" id="PTHR11351">
    <property type="entry name" value="ACYL-COA DESATURASE"/>
    <property type="match status" value="1"/>
</dbReference>
<keyword evidence="5" id="KW-0276">Fatty acid metabolism</keyword>
<evidence type="ECO:0000313" key="15">
    <source>
        <dbReference type="EMBL" id="CRK88979.1"/>
    </source>
</evidence>
<dbReference type="GO" id="GO:0006636">
    <property type="term" value="P:unsaturated fatty acid biosynthetic process"/>
    <property type="evidence" value="ECO:0007669"/>
    <property type="project" value="TreeGrafter"/>
</dbReference>
<evidence type="ECO:0000259" key="14">
    <source>
        <dbReference type="Pfam" id="PF00487"/>
    </source>
</evidence>
<organism evidence="15 16">
    <name type="scientific">Clunio marinus</name>
    <dbReference type="NCBI Taxonomy" id="568069"/>
    <lineage>
        <taxon>Eukaryota</taxon>
        <taxon>Metazoa</taxon>
        <taxon>Ecdysozoa</taxon>
        <taxon>Arthropoda</taxon>
        <taxon>Hexapoda</taxon>
        <taxon>Insecta</taxon>
        <taxon>Pterygota</taxon>
        <taxon>Neoptera</taxon>
        <taxon>Endopterygota</taxon>
        <taxon>Diptera</taxon>
        <taxon>Nematocera</taxon>
        <taxon>Chironomoidea</taxon>
        <taxon>Chironomidae</taxon>
        <taxon>Clunio</taxon>
    </lineage>
</organism>
<feature type="transmembrane region" description="Helical" evidence="13">
    <location>
        <begin position="37"/>
        <end position="58"/>
    </location>
</feature>
<keyword evidence="8" id="KW-0408">Iron</keyword>
<feature type="transmembrane region" description="Helical" evidence="13">
    <location>
        <begin position="174"/>
        <end position="195"/>
    </location>
</feature>
<evidence type="ECO:0000256" key="13">
    <source>
        <dbReference type="SAM" id="Phobius"/>
    </source>
</evidence>
<dbReference type="AlphaFoldDB" id="A0A1J1HM22"/>
<evidence type="ECO:0000256" key="11">
    <source>
        <dbReference type="ARBA" id="ARBA00023160"/>
    </source>
</evidence>
<keyword evidence="7 12" id="KW-0560">Oxidoreductase</keyword>
<keyword evidence="16" id="KW-1185">Reference proteome</keyword>
<dbReference type="EMBL" id="CVRI01000010">
    <property type="protein sequence ID" value="CRK88979.1"/>
    <property type="molecule type" value="Genomic_DNA"/>
</dbReference>
<feature type="transmembrane region" description="Helical" evidence="13">
    <location>
        <begin position="93"/>
        <end position="111"/>
    </location>
</feature>
<sequence length="345" mass="40234">MTGKIKATGVLDENDILPSEGKLENELKNETQHKYVIVWRNIILMSLLHVLAVHGLILCITRQLWFKVLTGITAGAHRLWCHRAYKAKLPLRILLMIFNTMAFQDCVIHWARDHRVHHKYFDTNADPHNSTRGFFFSHVGWLLTRKHPEVHAAGKKLDISDLESDPVLRFQRDYYGYLMPFFCFALPTIMPAFLFGETFKNAFLAVCLRYVFGLHVTWSINSLGHSVGYKPYDKYNSGVQNLLIAIFAAGEGKKLFRNGLLNLFNFIGWHNYHHAFPWDYKTSELGDYRFNISTMFLDFMAWIGWAYDLRQPTKEMIIKRIERTGDGTITNSWGFAEKYQREKSK</sequence>
<comment type="subcellular location">
    <subcellularLocation>
        <location evidence="1">Membrane</location>
        <topology evidence="1">Multi-pass membrane protein</topology>
    </subcellularLocation>
</comment>
<reference evidence="15 16" key="1">
    <citation type="submission" date="2015-04" db="EMBL/GenBank/DDBJ databases">
        <authorList>
            <person name="Syromyatnikov M.Y."/>
            <person name="Popov V.N."/>
        </authorList>
    </citation>
    <scope>NUCLEOTIDE SEQUENCE [LARGE SCALE GENOMIC DNA]</scope>
</reference>
<proteinExistence type="inferred from homology"/>
<accession>A0A1J1HM22</accession>
<name>A0A1J1HM22_9DIPT</name>
<keyword evidence="6 13" id="KW-1133">Transmembrane helix</keyword>